<feature type="non-terminal residue" evidence="1">
    <location>
        <position position="69"/>
    </location>
</feature>
<comment type="caution">
    <text evidence="1">The sequence shown here is derived from an EMBL/GenBank/DDBJ whole genome shotgun (WGS) entry which is preliminary data.</text>
</comment>
<proteinExistence type="predicted"/>
<gene>
    <name evidence="1" type="ORF">Tci_066060</name>
</gene>
<evidence type="ECO:0000313" key="1">
    <source>
        <dbReference type="EMBL" id="GEU94082.1"/>
    </source>
</evidence>
<protein>
    <submittedName>
        <fullName evidence="1">Uncharacterized protein</fullName>
    </submittedName>
</protein>
<organism evidence="1">
    <name type="scientific">Tanacetum cinerariifolium</name>
    <name type="common">Dalmatian daisy</name>
    <name type="synonym">Chrysanthemum cinerariifolium</name>
    <dbReference type="NCBI Taxonomy" id="118510"/>
    <lineage>
        <taxon>Eukaryota</taxon>
        <taxon>Viridiplantae</taxon>
        <taxon>Streptophyta</taxon>
        <taxon>Embryophyta</taxon>
        <taxon>Tracheophyta</taxon>
        <taxon>Spermatophyta</taxon>
        <taxon>Magnoliopsida</taxon>
        <taxon>eudicotyledons</taxon>
        <taxon>Gunneridae</taxon>
        <taxon>Pentapetalae</taxon>
        <taxon>asterids</taxon>
        <taxon>campanulids</taxon>
        <taxon>Asterales</taxon>
        <taxon>Asteraceae</taxon>
        <taxon>Asteroideae</taxon>
        <taxon>Anthemideae</taxon>
        <taxon>Anthemidinae</taxon>
        <taxon>Tanacetum</taxon>
    </lineage>
</organism>
<dbReference type="AlphaFoldDB" id="A0A6L2PAJ8"/>
<reference evidence="1" key="1">
    <citation type="journal article" date="2019" name="Sci. Rep.">
        <title>Draft genome of Tanacetum cinerariifolium, the natural source of mosquito coil.</title>
        <authorList>
            <person name="Yamashiro T."/>
            <person name="Shiraishi A."/>
            <person name="Satake H."/>
            <person name="Nakayama K."/>
        </authorList>
    </citation>
    <scope>NUCLEOTIDE SEQUENCE</scope>
</reference>
<accession>A0A6L2PAJ8</accession>
<sequence>MGLAEDSDERARAKHEELCSNLMFQLGKTGAYAEAYTVYNMLRYSKKPMCKSSLTVEARSDAHKKNTTC</sequence>
<dbReference type="EMBL" id="BKCJ010010993">
    <property type="protein sequence ID" value="GEU94082.1"/>
    <property type="molecule type" value="Genomic_DNA"/>
</dbReference>
<name>A0A6L2PAJ8_TANCI</name>